<evidence type="ECO:0008006" key="3">
    <source>
        <dbReference type="Google" id="ProtNLM"/>
    </source>
</evidence>
<organism evidence="1 2">
    <name type="scientific">Paraburkholderia hiiakae</name>
    <dbReference type="NCBI Taxonomy" id="1081782"/>
    <lineage>
        <taxon>Bacteria</taxon>
        <taxon>Pseudomonadati</taxon>
        <taxon>Pseudomonadota</taxon>
        <taxon>Betaproteobacteria</taxon>
        <taxon>Burkholderiales</taxon>
        <taxon>Burkholderiaceae</taxon>
        <taxon>Paraburkholderia</taxon>
    </lineage>
</organism>
<evidence type="ECO:0000313" key="2">
    <source>
        <dbReference type="Proteomes" id="UP000656319"/>
    </source>
</evidence>
<proteinExistence type="predicted"/>
<protein>
    <recommendedName>
        <fullName evidence="3">Lauroyl/myristoyl acyltransferase</fullName>
    </recommendedName>
</protein>
<gene>
    <name evidence="1" type="ORF">LMG27952_03444</name>
</gene>
<comment type="caution">
    <text evidence="1">The sequence shown here is derived from an EMBL/GenBank/DDBJ whole genome shotgun (WGS) entry which is preliminary data.</text>
</comment>
<keyword evidence="2" id="KW-1185">Reference proteome</keyword>
<dbReference type="Proteomes" id="UP000656319">
    <property type="component" value="Unassembled WGS sequence"/>
</dbReference>
<dbReference type="RefSeq" id="WP_236596902.1">
    <property type="nucleotide sequence ID" value="NZ_CAJHCQ010000008.1"/>
</dbReference>
<sequence>MISMSLKHLRTRFLRMRLALRRQVLARLPLSMVGHAALLCWLALASCNGRVRSAGIARYDAGRHDVGLARREALRTLSASMRETLLDECLYAGRALARDRWSDMQAVAAELAWQIRWISANYPERPIVLSPFHFVSQYANIYVVDEVRKMLNLASVSVVSGVPRDVYGNDAAMIPALRVLYTYDEGGSGSRNGLGLRVARSLRREGLVVVFADVAPFSLAKFPMETVGVLMKGRPARLHNGVFRLGAPFDALLFSFYLRFDNGRFSVRMFEPVALAQADAPQRLADLIETARIENYSHWLFAGHPSTYHFAPTR</sequence>
<reference evidence="1 2" key="1">
    <citation type="submission" date="2020-10" db="EMBL/GenBank/DDBJ databases">
        <authorList>
            <person name="Peeters C."/>
        </authorList>
    </citation>
    <scope>NUCLEOTIDE SEQUENCE [LARGE SCALE GENOMIC DNA]</scope>
    <source>
        <strain evidence="1 2">LMG 27952</strain>
    </source>
</reference>
<evidence type="ECO:0000313" key="1">
    <source>
        <dbReference type="EMBL" id="CAD6539061.1"/>
    </source>
</evidence>
<dbReference type="EMBL" id="CAJHCQ010000008">
    <property type="protein sequence ID" value="CAD6539061.1"/>
    <property type="molecule type" value="Genomic_DNA"/>
</dbReference>
<name>A0ABN7I0E8_9BURK</name>
<accession>A0ABN7I0E8</accession>